<feature type="domain" description="CHY-type" evidence="6">
    <location>
        <begin position="447"/>
        <end position="514"/>
    </location>
</feature>
<keyword evidence="1" id="KW-0479">Metal-binding</keyword>
<accession>A0A6A5X8W2</accession>
<sequence length="556" mass="61246">MLTGEKAETVKIVRHAVEKKEEVSVPVPAPPPKQQQQQSVRSNIVVPVPVTHSPEAKARAKATRDAEVRQLETRLGRLPQFSKSRDGIEFVVPIQPAKKAALPLELQAVKTVRLIVPELYDLQPCRVKLVGVSGEGVGNVERGFAERAAGGQKEASSSLLGQLNYLAQNMHVMAKASKVEVKPTTTPAATSQVAKIVEEKPQVETKQSTQVPGDSLDRPHVVTIPRPPEWRTPGENDESESESSSSSDEASSDEANDPHSSETASAPQAGTTSVEKGILMSFPHLELHGVELLEIGVLNLTVKCDRCKDVKDVGGLRNNSVEGEDHTRRDSCKKCASPFVLGYRAEFLHANSTRAGYLDLDGCTVVDMLPSSFIPTCAECSTMHPRNGVTAVRGDTSMAFCRECHRKMTFGLPEIKFLRVSARTERASHAPVRKKRAENLGIVAGQELPNRGRCTHYRKSYRWFRFSCCSKVFPCDRCHDQTADHAIEHANRMICGFCSREQNYRPNDCGICHAWLTMKPGKGFWEGGTGTRDRTKMSRKDPRKYKRIGGSSANKS</sequence>
<feature type="compositionally biased region" description="Polar residues" evidence="5">
    <location>
        <begin position="261"/>
        <end position="271"/>
    </location>
</feature>
<keyword evidence="3" id="KW-0862">Zinc</keyword>
<evidence type="ECO:0000313" key="7">
    <source>
        <dbReference type="EMBL" id="KAF2009505.1"/>
    </source>
</evidence>
<dbReference type="InterPro" id="IPR037274">
    <property type="entry name" value="Znf_CHY_sf"/>
</dbReference>
<dbReference type="RefSeq" id="XP_033377844.1">
    <property type="nucleotide sequence ID" value="XM_033529474.1"/>
</dbReference>
<evidence type="ECO:0000259" key="6">
    <source>
        <dbReference type="PROSITE" id="PS51266"/>
    </source>
</evidence>
<organism evidence="7 8">
    <name type="scientific">Aaosphaeria arxii CBS 175.79</name>
    <dbReference type="NCBI Taxonomy" id="1450172"/>
    <lineage>
        <taxon>Eukaryota</taxon>
        <taxon>Fungi</taxon>
        <taxon>Dikarya</taxon>
        <taxon>Ascomycota</taxon>
        <taxon>Pezizomycotina</taxon>
        <taxon>Dothideomycetes</taxon>
        <taxon>Pleosporomycetidae</taxon>
        <taxon>Pleosporales</taxon>
        <taxon>Pleosporales incertae sedis</taxon>
        <taxon>Aaosphaeria</taxon>
    </lineage>
</organism>
<protein>
    <submittedName>
        <fullName evidence="7">Zf-CHY-domain-containing protein</fullName>
    </submittedName>
</protein>
<dbReference type="GO" id="GO:0008270">
    <property type="term" value="F:zinc ion binding"/>
    <property type="evidence" value="ECO:0007669"/>
    <property type="project" value="UniProtKB-KW"/>
</dbReference>
<feature type="region of interest" description="Disordered" evidence="5">
    <location>
        <begin position="21"/>
        <end position="44"/>
    </location>
</feature>
<evidence type="ECO:0000256" key="3">
    <source>
        <dbReference type="ARBA" id="ARBA00022833"/>
    </source>
</evidence>
<dbReference type="EMBL" id="ML978078">
    <property type="protein sequence ID" value="KAF2009505.1"/>
    <property type="molecule type" value="Genomic_DNA"/>
</dbReference>
<dbReference type="InterPro" id="IPR008913">
    <property type="entry name" value="Znf_CHY"/>
</dbReference>
<dbReference type="OrthoDB" id="10253329at2759"/>
<dbReference type="SUPFAM" id="SSF161219">
    <property type="entry name" value="CHY zinc finger-like"/>
    <property type="match status" value="1"/>
</dbReference>
<dbReference type="Proteomes" id="UP000799778">
    <property type="component" value="Unassembled WGS sequence"/>
</dbReference>
<keyword evidence="8" id="KW-1185">Reference proteome</keyword>
<evidence type="ECO:0000256" key="2">
    <source>
        <dbReference type="ARBA" id="ARBA00022771"/>
    </source>
</evidence>
<feature type="compositionally biased region" description="Basic and acidic residues" evidence="5">
    <location>
        <begin position="531"/>
        <end position="540"/>
    </location>
</feature>
<proteinExistence type="predicted"/>
<evidence type="ECO:0000256" key="1">
    <source>
        <dbReference type="ARBA" id="ARBA00022723"/>
    </source>
</evidence>
<feature type="region of interest" description="Disordered" evidence="5">
    <location>
        <begin position="192"/>
        <end position="271"/>
    </location>
</feature>
<name>A0A6A5X8W2_9PLEO</name>
<evidence type="ECO:0000256" key="4">
    <source>
        <dbReference type="PROSITE-ProRule" id="PRU00601"/>
    </source>
</evidence>
<evidence type="ECO:0000256" key="5">
    <source>
        <dbReference type="SAM" id="MobiDB-lite"/>
    </source>
</evidence>
<dbReference type="GeneID" id="54286871"/>
<feature type="region of interest" description="Disordered" evidence="5">
    <location>
        <begin position="526"/>
        <end position="556"/>
    </location>
</feature>
<dbReference type="Pfam" id="PF05495">
    <property type="entry name" value="zf-CHY"/>
    <property type="match status" value="1"/>
</dbReference>
<evidence type="ECO:0000313" key="8">
    <source>
        <dbReference type="Proteomes" id="UP000799778"/>
    </source>
</evidence>
<reference evidence="7" key="1">
    <citation type="journal article" date="2020" name="Stud. Mycol.">
        <title>101 Dothideomycetes genomes: a test case for predicting lifestyles and emergence of pathogens.</title>
        <authorList>
            <person name="Haridas S."/>
            <person name="Albert R."/>
            <person name="Binder M."/>
            <person name="Bloem J."/>
            <person name="Labutti K."/>
            <person name="Salamov A."/>
            <person name="Andreopoulos B."/>
            <person name="Baker S."/>
            <person name="Barry K."/>
            <person name="Bills G."/>
            <person name="Bluhm B."/>
            <person name="Cannon C."/>
            <person name="Castanera R."/>
            <person name="Culley D."/>
            <person name="Daum C."/>
            <person name="Ezra D."/>
            <person name="Gonzalez J."/>
            <person name="Henrissat B."/>
            <person name="Kuo A."/>
            <person name="Liang C."/>
            <person name="Lipzen A."/>
            <person name="Lutzoni F."/>
            <person name="Magnuson J."/>
            <person name="Mondo S."/>
            <person name="Nolan M."/>
            <person name="Ohm R."/>
            <person name="Pangilinan J."/>
            <person name="Park H.-J."/>
            <person name="Ramirez L."/>
            <person name="Alfaro M."/>
            <person name="Sun H."/>
            <person name="Tritt A."/>
            <person name="Yoshinaga Y."/>
            <person name="Zwiers L.-H."/>
            <person name="Turgeon B."/>
            <person name="Goodwin S."/>
            <person name="Spatafora J."/>
            <person name="Crous P."/>
            <person name="Grigoriev I."/>
        </authorList>
    </citation>
    <scope>NUCLEOTIDE SEQUENCE</scope>
    <source>
        <strain evidence="7">CBS 175.79</strain>
    </source>
</reference>
<dbReference type="PROSITE" id="PS51266">
    <property type="entry name" value="ZF_CHY"/>
    <property type="match status" value="1"/>
</dbReference>
<dbReference type="AlphaFoldDB" id="A0A6A5X8W2"/>
<keyword evidence="2 4" id="KW-0863">Zinc-finger</keyword>
<gene>
    <name evidence="7" type="ORF">BU24DRAFT_428400</name>
</gene>